<dbReference type="Pfam" id="PF07715">
    <property type="entry name" value="Plug"/>
    <property type="match status" value="1"/>
</dbReference>
<dbReference type="InterPro" id="IPR039426">
    <property type="entry name" value="TonB-dep_rcpt-like"/>
</dbReference>
<sequence length="743" mass="80116">MIKRLLIGTAAGAIGATFAGAAFAEASPEAPGDTAVEQVIVTAQRREQSAQDVGVALSVISGDQLAARGVATVNQLQFATPSLEITPQFGSGQPSFRLRGVGFDDYASNNSSTVGVSVDEVAYPIQAQTQGLLFDIARVEVLRGPQGTLYGRNTTGGAINFITNRPTRSLSAGVTAEYDSNEEFKAEGFVSGPISDTLSGRLAFVTDQGGAWQKNRTTGQKLGDKDTTSVRGQLAWTPTDRTDFLLSVHAGYDKSEPTGLYLFNPLGYNASLPTIAADGSRKNTGWGGSAAFAALTGIATDAKPFHDTKSSGVSLRAHTETDGVDLVSITSYETLHRKEYNDWDASAYAYAGTYFDTDAKVFSQELRASSKTEGPLQWLVGGYYSRETIDEAFYSDFYQSLLFDTRTTYSQKVRSASLFGQLEYALTDKVKLIGGLRGENEKRNQDNFVTAGVFAPGAPATNFSPTADKALHNKTLTGKLALEYRPIAGVLIYASASKGTKSGGFTSYNVGDASAVDGFRPETLWAYETGFKSSFADNTVQLNGSVFYYDYKDQQVQSAIYDINNGPIGAIVNAQKSHIYGGELELTWRPVPALRIGQSLGYKTGKFDKYTNDLDIPASVAAGRAVYISRTGAKVGFPPLSYGGDVSYTWGVGDYEVQAQGNWAFHDKTKPLLLGSRYDVDSYWLANASVTVSPAKGPWELTVFARNVFNTKYDLTRNFFLPLIDIAAPGQPATYGVRAQYRF</sequence>
<evidence type="ECO:0000256" key="7">
    <source>
        <dbReference type="ARBA" id="ARBA00023065"/>
    </source>
</evidence>
<keyword evidence="2 11" id="KW-0813">Transport</keyword>
<proteinExistence type="inferred from homology"/>
<feature type="domain" description="TonB-dependent receptor-like beta-barrel" evidence="14">
    <location>
        <begin position="278"/>
        <end position="708"/>
    </location>
</feature>
<feature type="domain" description="TonB-dependent receptor plug" evidence="15">
    <location>
        <begin position="50"/>
        <end position="158"/>
    </location>
</feature>
<accession>A0ABY4ZYV2</accession>
<dbReference type="Proteomes" id="UP001057520">
    <property type="component" value="Chromosome"/>
</dbReference>
<dbReference type="Pfam" id="PF00593">
    <property type="entry name" value="TonB_dep_Rec_b-barrel"/>
    <property type="match status" value="1"/>
</dbReference>
<dbReference type="PANTHER" id="PTHR32552:SF81">
    <property type="entry name" value="TONB-DEPENDENT OUTER MEMBRANE RECEPTOR"/>
    <property type="match status" value="1"/>
</dbReference>
<evidence type="ECO:0000256" key="8">
    <source>
        <dbReference type="ARBA" id="ARBA00023077"/>
    </source>
</evidence>
<keyword evidence="17" id="KW-1185">Reference proteome</keyword>
<dbReference type="InterPro" id="IPR000531">
    <property type="entry name" value="Beta-barrel_TonB"/>
</dbReference>
<evidence type="ECO:0000256" key="3">
    <source>
        <dbReference type="ARBA" id="ARBA00022452"/>
    </source>
</evidence>
<organism evidence="16 17">
    <name type="scientific">Caulobacter segnis</name>
    <dbReference type="NCBI Taxonomy" id="88688"/>
    <lineage>
        <taxon>Bacteria</taxon>
        <taxon>Pseudomonadati</taxon>
        <taxon>Pseudomonadota</taxon>
        <taxon>Alphaproteobacteria</taxon>
        <taxon>Caulobacterales</taxon>
        <taxon>Caulobacteraceae</taxon>
        <taxon>Caulobacter</taxon>
    </lineage>
</organism>
<keyword evidence="4" id="KW-0410">Iron transport</keyword>
<dbReference type="PROSITE" id="PS52016">
    <property type="entry name" value="TONB_DEPENDENT_REC_3"/>
    <property type="match status" value="1"/>
</dbReference>
<keyword evidence="3 11" id="KW-1134">Transmembrane beta strand</keyword>
<keyword evidence="5 11" id="KW-0812">Transmembrane</keyword>
<evidence type="ECO:0000256" key="6">
    <source>
        <dbReference type="ARBA" id="ARBA00023004"/>
    </source>
</evidence>
<evidence type="ECO:0000256" key="12">
    <source>
        <dbReference type="RuleBase" id="RU003357"/>
    </source>
</evidence>
<name>A0ABY4ZYV2_9CAUL</name>
<protein>
    <submittedName>
        <fullName evidence="16">TonB-dependent receptor</fullName>
    </submittedName>
</protein>
<keyword evidence="8 12" id="KW-0798">TonB box</keyword>
<evidence type="ECO:0000256" key="11">
    <source>
        <dbReference type="PROSITE-ProRule" id="PRU01360"/>
    </source>
</evidence>
<evidence type="ECO:0000256" key="1">
    <source>
        <dbReference type="ARBA" id="ARBA00004571"/>
    </source>
</evidence>
<evidence type="ECO:0000259" key="15">
    <source>
        <dbReference type="Pfam" id="PF07715"/>
    </source>
</evidence>
<evidence type="ECO:0000313" key="16">
    <source>
        <dbReference type="EMBL" id="USQ97988.1"/>
    </source>
</evidence>
<evidence type="ECO:0000256" key="13">
    <source>
        <dbReference type="SAM" id="SignalP"/>
    </source>
</evidence>
<evidence type="ECO:0000256" key="10">
    <source>
        <dbReference type="ARBA" id="ARBA00023237"/>
    </source>
</evidence>
<evidence type="ECO:0000256" key="9">
    <source>
        <dbReference type="ARBA" id="ARBA00023136"/>
    </source>
</evidence>
<evidence type="ECO:0000259" key="14">
    <source>
        <dbReference type="Pfam" id="PF00593"/>
    </source>
</evidence>
<comment type="similarity">
    <text evidence="11 12">Belongs to the TonB-dependent receptor family.</text>
</comment>
<keyword evidence="6" id="KW-0408">Iron</keyword>
<keyword evidence="13" id="KW-0732">Signal</keyword>
<keyword evidence="7" id="KW-0406">Ion transport</keyword>
<dbReference type="SUPFAM" id="SSF56935">
    <property type="entry name" value="Porins"/>
    <property type="match status" value="1"/>
</dbReference>
<dbReference type="InterPro" id="IPR036942">
    <property type="entry name" value="Beta-barrel_TonB_sf"/>
</dbReference>
<evidence type="ECO:0000256" key="5">
    <source>
        <dbReference type="ARBA" id="ARBA00022692"/>
    </source>
</evidence>
<gene>
    <name evidence="16" type="ORF">MZV50_10790</name>
</gene>
<keyword evidence="16" id="KW-0675">Receptor</keyword>
<keyword evidence="9 11" id="KW-0472">Membrane</keyword>
<reference evidence="16 17" key="1">
    <citation type="submission" date="2022-04" db="EMBL/GenBank/DDBJ databases">
        <title>Genome sequence of soybean root-associated Caulobacter segnis RL271.</title>
        <authorList>
            <person name="Longley R."/>
            <person name="Bonito G."/>
            <person name="Trigodet F."/>
            <person name="Crosson S."/>
            <person name="Fiebig A."/>
        </authorList>
    </citation>
    <scope>NUCLEOTIDE SEQUENCE [LARGE SCALE GENOMIC DNA]</scope>
    <source>
        <strain evidence="16 17">RL271</strain>
    </source>
</reference>
<feature type="chain" id="PRO_5045975307" evidence="13">
    <location>
        <begin position="25"/>
        <end position="743"/>
    </location>
</feature>
<keyword evidence="10 11" id="KW-0998">Cell outer membrane</keyword>
<evidence type="ECO:0000256" key="4">
    <source>
        <dbReference type="ARBA" id="ARBA00022496"/>
    </source>
</evidence>
<comment type="subcellular location">
    <subcellularLocation>
        <location evidence="1 11">Cell outer membrane</location>
        <topology evidence="1 11">Multi-pass membrane protein</topology>
    </subcellularLocation>
</comment>
<evidence type="ECO:0000313" key="17">
    <source>
        <dbReference type="Proteomes" id="UP001057520"/>
    </source>
</evidence>
<feature type="signal peptide" evidence="13">
    <location>
        <begin position="1"/>
        <end position="24"/>
    </location>
</feature>
<dbReference type="PANTHER" id="PTHR32552">
    <property type="entry name" value="FERRICHROME IRON RECEPTOR-RELATED"/>
    <property type="match status" value="1"/>
</dbReference>
<evidence type="ECO:0000256" key="2">
    <source>
        <dbReference type="ARBA" id="ARBA00022448"/>
    </source>
</evidence>
<dbReference type="InterPro" id="IPR012910">
    <property type="entry name" value="Plug_dom"/>
</dbReference>
<dbReference type="Gene3D" id="2.40.170.20">
    <property type="entry name" value="TonB-dependent receptor, beta-barrel domain"/>
    <property type="match status" value="1"/>
</dbReference>
<dbReference type="EMBL" id="CP096040">
    <property type="protein sequence ID" value="USQ97988.1"/>
    <property type="molecule type" value="Genomic_DNA"/>
</dbReference>